<organism evidence="2 3">
    <name type="scientific">Bacillus cereus VD133</name>
    <dbReference type="NCBI Taxonomy" id="1053233"/>
    <lineage>
        <taxon>Bacteria</taxon>
        <taxon>Bacillati</taxon>
        <taxon>Bacillota</taxon>
        <taxon>Bacilli</taxon>
        <taxon>Bacillales</taxon>
        <taxon>Bacillaceae</taxon>
        <taxon>Bacillus</taxon>
        <taxon>Bacillus cereus group</taxon>
    </lineage>
</organism>
<evidence type="ECO:0000313" key="2">
    <source>
        <dbReference type="EMBL" id="EOO24087.1"/>
    </source>
</evidence>
<keyword evidence="1" id="KW-0472">Membrane</keyword>
<evidence type="ECO:0000256" key="1">
    <source>
        <dbReference type="SAM" id="Phobius"/>
    </source>
</evidence>
<name>A0A9W5UYV6_BACCE</name>
<feature type="transmembrane region" description="Helical" evidence="1">
    <location>
        <begin position="55"/>
        <end position="79"/>
    </location>
</feature>
<dbReference type="RefSeq" id="WP_016110558.1">
    <property type="nucleotide sequence ID" value="NZ_KB976177.1"/>
</dbReference>
<keyword evidence="1" id="KW-1133">Transmembrane helix</keyword>
<reference evidence="2 3" key="1">
    <citation type="submission" date="2012-12" db="EMBL/GenBank/DDBJ databases">
        <title>The Genome Sequence of Bacillus cereus VD133.</title>
        <authorList>
            <consortium name="The Broad Institute Genome Sequencing Platform"/>
            <consortium name="The Broad Institute Genome Sequencing Center for Infectious Disease"/>
            <person name="Feldgarden M."/>
            <person name="Van der Auwera G.A."/>
            <person name="Mahillon J."/>
            <person name="Duprez V."/>
            <person name="Timmery S."/>
            <person name="Mattelet C."/>
            <person name="Dierick K."/>
            <person name="Sun M."/>
            <person name="Yu Z."/>
            <person name="Zhu L."/>
            <person name="Hu X."/>
            <person name="Shank E.B."/>
            <person name="Swiecicka I."/>
            <person name="Hansen B.M."/>
            <person name="Andrup L."/>
            <person name="Walker B."/>
            <person name="Young S.K."/>
            <person name="Zeng Q."/>
            <person name="Gargeya S."/>
            <person name="Fitzgerald M."/>
            <person name="Haas B."/>
            <person name="Abouelleil A."/>
            <person name="Alvarado L."/>
            <person name="Arachchi H.M."/>
            <person name="Berlin A.M."/>
            <person name="Chapman S.B."/>
            <person name="Dewar J."/>
            <person name="Goldberg J."/>
            <person name="Griggs A."/>
            <person name="Gujja S."/>
            <person name="Hansen M."/>
            <person name="Howarth C."/>
            <person name="Imamovic A."/>
            <person name="Larimer J."/>
            <person name="McCowan C."/>
            <person name="Murphy C."/>
            <person name="Neiman D."/>
            <person name="Pearson M."/>
            <person name="Priest M."/>
            <person name="Roberts A."/>
            <person name="Saif S."/>
            <person name="Shea T."/>
            <person name="Sisk P."/>
            <person name="Sykes S."/>
            <person name="Wortman J."/>
            <person name="Nusbaum C."/>
            <person name="Birren B."/>
        </authorList>
    </citation>
    <scope>NUCLEOTIDE SEQUENCE [LARGE SCALE GENOMIC DNA]</scope>
    <source>
        <strain evidence="2 3">VD133</strain>
    </source>
</reference>
<comment type="caution">
    <text evidence="2">The sequence shown here is derived from an EMBL/GenBank/DDBJ whole genome shotgun (WGS) entry which is preliminary data.</text>
</comment>
<accession>A0A9W5UYV6</accession>
<dbReference type="Proteomes" id="UP000014018">
    <property type="component" value="Unassembled WGS sequence"/>
</dbReference>
<feature type="transmembrane region" description="Helical" evidence="1">
    <location>
        <begin position="12"/>
        <end position="35"/>
    </location>
</feature>
<gene>
    <name evidence="2" type="ORF">IIU_06874</name>
</gene>
<sequence>MKLWFTKNKKLLITFGVMSLITLIITLFEIHLIVSNAEDLYEYSTSKTVTDGLKTVSVLGIFNMILLALWTFTFIFIFLKIIFPSKKVVQNALFIEELKFLKDMPSQLRRGLDKNE</sequence>
<protein>
    <submittedName>
        <fullName evidence="2">Uncharacterized protein</fullName>
    </submittedName>
</protein>
<keyword evidence="1" id="KW-0812">Transmembrane</keyword>
<dbReference type="EMBL" id="AHFB01000181">
    <property type="protein sequence ID" value="EOO24087.1"/>
    <property type="molecule type" value="Genomic_DNA"/>
</dbReference>
<proteinExistence type="predicted"/>
<dbReference type="AlphaFoldDB" id="A0A9W5UYV6"/>
<evidence type="ECO:0000313" key="3">
    <source>
        <dbReference type="Proteomes" id="UP000014018"/>
    </source>
</evidence>